<dbReference type="SUPFAM" id="SSF117074">
    <property type="entry name" value="Hypothetical protein PA1324"/>
    <property type="match status" value="1"/>
</dbReference>
<feature type="non-terminal residue" evidence="1">
    <location>
        <position position="78"/>
    </location>
</feature>
<evidence type="ECO:0008006" key="3">
    <source>
        <dbReference type="Google" id="ProtNLM"/>
    </source>
</evidence>
<reference evidence="1 2" key="1">
    <citation type="submission" date="2015-09" db="EMBL/GenBank/DDBJ databases">
        <title>A metagenomics-based metabolic model of nitrate-dependent anaerobic oxidation of methane by Methanoperedens-like archaea.</title>
        <authorList>
            <person name="Arshad A."/>
            <person name="Speth D.R."/>
            <person name="De Graaf R.M."/>
            <person name="Op Den Camp H.J."/>
            <person name="Jetten M.S."/>
            <person name="Welte C.U."/>
        </authorList>
    </citation>
    <scope>NUCLEOTIDE SEQUENCE [LARGE SCALE GENOMIC DNA]</scope>
</reference>
<proteinExistence type="predicted"/>
<dbReference type="AlphaFoldDB" id="A0A0P8DWC1"/>
<evidence type="ECO:0000313" key="1">
    <source>
        <dbReference type="EMBL" id="KPQ41901.1"/>
    </source>
</evidence>
<dbReference type="Gene3D" id="2.60.40.10">
    <property type="entry name" value="Immunoglobulins"/>
    <property type="match status" value="1"/>
</dbReference>
<name>A0A0P8DWC1_9EURY</name>
<protein>
    <recommendedName>
        <fullName evidence="3">Cna protein B-type domain protein</fullName>
    </recommendedName>
</protein>
<dbReference type="InterPro" id="IPR013783">
    <property type="entry name" value="Ig-like_fold"/>
</dbReference>
<dbReference type="EMBL" id="LKCM01000286">
    <property type="protein sequence ID" value="KPQ41901.1"/>
    <property type="molecule type" value="Genomic_DNA"/>
</dbReference>
<evidence type="ECO:0000313" key="2">
    <source>
        <dbReference type="Proteomes" id="UP000050360"/>
    </source>
</evidence>
<dbReference type="Proteomes" id="UP000050360">
    <property type="component" value="Unassembled WGS sequence"/>
</dbReference>
<accession>A0A0P8DWC1</accession>
<gene>
    <name evidence="1" type="ORF">MPEBLZ_03545</name>
</gene>
<organism evidence="1 2">
    <name type="scientific">Candidatus Methanoperedens nitratireducens</name>
    <dbReference type="NCBI Taxonomy" id="1392998"/>
    <lineage>
        <taxon>Archaea</taxon>
        <taxon>Methanobacteriati</taxon>
        <taxon>Methanobacteriota</taxon>
        <taxon>Stenosarchaea group</taxon>
        <taxon>Methanomicrobia</taxon>
        <taxon>Methanosarcinales</taxon>
        <taxon>ANME-2 cluster</taxon>
        <taxon>Candidatus Methanoperedentaceae</taxon>
        <taxon>Candidatus Methanoperedens</taxon>
    </lineage>
</organism>
<comment type="caution">
    <text evidence="1">The sequence shown here is derived from an EMBL/GenBank/DDBJ whole genome shotgun (WGS) entry which is preliminary data.</text>
</comment>
<sequence length="78" mass="8751">MGSTRQTGVVYTYMPLSNLITDKDGNYTFADINDGMYRVNVTYNGTIYGENLRLQGKAVVNFNLSEKIEGYVIKANKT</sequence>